<evidence type="ECO:0000313" key="5">
    <source>
        <dbReference type="EMBL" id="MEL5994754.1"/>
    </source>
</evidence>
<keyword evidence="2 3" id="KW-0732">Signal</keyword>
<accession>A0ABU9LVM3</accession>
<feature type="chain" id="PRO_5047300040" evidence="3">
    <location>
        <begin position="23"/>
        <end position="873"/>
    </location>
</feature>
<dbReference type="Pfam" id="PF11999">
    <property type="entry name" value="Ice_binding"/>
    <property type="match status" value="1"/>
</dbReference>
<organism evidence="5 6">
    <name type="scientific">Hymenobacter segetis</name>
    <dbReference type="NCBI Taxonomy" id="2025509"/>
    <lineage>
        <taxon>Bacteria</taxon>
        <taxon>Pseudomonadati</taxon>
        <taxon>Bacteroidota</taxon>
        <taxon>Cytophagia</taxon>
        <taxon>Cytophagales</taxon>
        <taxon>Hymenobacteraceae</taxon>
        <taxon>Hymenobacter</taxon>
    </lineage>
</organism>
<sequence>MKQHFLFILTSVAVLAFPQAGAAQVAPALGAAASFALFTAVGAVDNNGPTIINGDIGTNAGAFNGFPLGVVVNGSIHVADTYSTQAATDVQTAYGYMSTIPCVTPLAVYGGTPAVTLAPGSYCVGGATTLAGTLILDGGGDPNAKFFLRVSGALTTGANSVVLTQNGATPANVYWQIGGLVTMGQNSVMRGTLLVDGAINMIQGASLIGRGLSRGGSISIDSNTASLPNAAVVPVITATSWLGTALGGINTDWFNSNNWSAGVPTSTVDAIVGTGRSPFPIIATGNAVANGLTIGTSASLTMNGGTLDVKSTLSNSGTISATAGTTSLSGTTTQLLGGSGSTQLWGLTITNASGAIQSGPLSIHGVLAPASGNLTTNGRTLTLLSDAAGTALVDNTGTGAVNGTATVQRYIASSNPGQGYRHYSAPVTGSTVADLQTSGFAPVLTQSYNTAASPAATTPFPTVFGYDQTRLVTTTNNLPAFDKGFVVPASLATPLAVGLGYTVNINGSALVDFVGALTTGTQALSLSRNAAASANTADAGWQLMGNPYPAPLDYSLVAPADRTGLDAAIYVYASTGPYVGAYRAYVNGVGGNPVLPVAQGFFTRVSAGQTTGSLTFRNSQRLTTLNNTTFQRATADTRPLVQLELRAANGAADPLYAYAETSATAGFDTQYDAQKLPNPSGLNLTSVATTSEALAIDGRPSFTTATVLPLSVGVPAAGTYMLAAAALRNLPASLDAMLTDATTGQTVNLRLQPAYSFSVTSAQAAATMTGRFTLHFAARTALATASALTAAEVTLYPNPAHNAFTVLVPAVAGATQLHADLLNTLGQVVRRQNAVLAPTGASLTVDANGLAAGVYTLRLQVGAATLAKRVVIQ</sequence>
<reference evidence="5 6" key="1">
    <citation type="journal article" date="2018" name="Arch. Microbiol.">
        <title>Hymenobacter segetis sp. nov., isolated from soil.</title>
        <authorList>
            <person name="Ten L.N."/>
            <person name="Lim S.J."/>
            <person name="Kim B.O."/>
            <person name="Kang I.K."/>
            <person name="Jung H.Y."/>
        </authorList>
    </citation>
    <scope>NUCLEOTIDE SEQUENCE [LARGE SCALE GENOMIC DNA]</scope>
    <source>
        <strain evidence="5 6">S7-3-11</strain>
    </source>
</reference>
<dbReference type="RefSeq" id="WP_342298107.1">
    <property type="nucleotide sequence ID" value="NZ_JBCEVZ010000022.1"/>
</dbReference>
<dbReference type="Proteomes" id="UP001479606">
    <property type="component" value="Unassembled WGS sequence"/>
</dbReference>
<comment type="similarity">
    <text evidence="1">Belongs to the ice-binding protein family.</text>
</comment>
<proteinExistence type="inferred from homology"/>
<feature type="signal peptide" evidence="3">
    <location>
        <begin position="1"/>
        <end position="22"/>
    </location>
</feature>
<evidence type="ECO:0000256" key="1">
    <source>
        <dbReference type="ARBA" id="ARBA00005445"/>
    </source>
</evidence>
<dbReference type="InterPro" id="IPR021884">
    <property type="entry name" value="Ice-bd_prot"/>
</dbReference>
<comment type="caution">
    <text evidence="5">The sequence shown here is derived from an EMBL/GenBank/DDBJ whole genome shotgun (WGS) entry which is preliminary data.</text>
</comment>
<dbReference type="Pfam" id="PF18962">
    <property type="entry name" value="Por_Secre_tail"/>
    <property type="match status" value="1"/>
</dbReference>
<evidence type="ECO:0000259" key="4">
    <source>
        <dbReference type="Pfam" id="PF18962"/>
    </source>
</evidence>
<dbReference type="EMBL" id="JBCEVZ010000022">
    <property type="protein sequence ID" value="MEL5994754.1"/>
    <property type="molecule type" value="Genomic_DNA"/>
</dbReference>
<evidence type="ECO:0000256" key="2">
    <source>
        <dbReference type="ARBA" id="ARBA00022729"/>
    </source>
</evidence>
<gene>
    <name evidence="5" type="ORF">AAFH49_11095</name>
</gene>
<keyword evidence="6" id="KW-1185">Reference proteome</keyword>
<dbReference type="NCBIfam" id="TIGR04183">
    <property type="entry name" value="Por_Secre_tail"/>
    <property type="match status" value="1"/>
</dbReference>
<evidence type="ECO:0000313" key="6">
    <source>
        <dbReference type="Proteomes" id="UP001479606"/>
    </source>
</evidence>
<evidence type="ECO:0000256" key="3">
    <source>
        <dbReference type="SAM" id="SignalP"/>
    </source>
</evidence>
<dbReference type="InterPro" id="IPR026444">
    <property type="entry name" value="Secre_tail"/>
</dbReference>
<protein>
    <submittedName>
        <fullName evidence="5">Ice-binding family protein</fullName>
    </submittedName>
</protein>
<name>A0ABU9LVM3_9BACT</name>
<feature type="domain" description="Secretion system C-terminal sorting" evidence="4">
    <location>
        <begin position="795"/>
        <end position="872"/>
    </location>
</feature>